<dbReference type="EMBL" id="KV425602">
    <property type="protein sequence ID" value="KZT21869.1"/>
    <property type="molecule type" value="Genomic_DNA"/>
</dbReference>
<proteinExistence type="predicted"/>
<dbReference type="SUPFAM" id="SSF52047">
    <property type="entry name" value="RNI-like"/>
    <property type="match status" value="1"/>
</dbReference>
<protein>
    <submittedName>
        <fullName evidence="2">Uncharacterized protein</fullName>
    </submittedName>
</protein>
<evidence type="ECO:0000313" key="3">
    <source>
        <dbReference type="Proteomes" id="UP000076761"/>
    </source>
</evidence>
<feature type="region of interest" description="Disordered" evidence="1">
    <location>
        <begin position="1"/>
        <end position="28"/>
    </location>
</feature>
<dbReference type="InterPro" id="IPR032675">
    <property type="entry name" value="LRR_dom_sf"/>
</dbReference>
<accession>A0A165Q3I6</accession>
<name>A0A165Q3I6_9AGAM</name>
<keyword evidence="3" id="KW-1185">Reference proteome</keyword>
<evidence type="ECO:0000313" key="2">
    <source>
        <dbReference type="EMBL" id="KZT21869.1"/>
    </source>
</evidence>
<organism evidence="2 3">
    <name type="scientific">Neolentinus lepideus HHB14362 ss-1</name>
    <dbReference type="NCBI Taxonomy" id="1314782"/>
    <lineage>
        <taxon>Eukaryota</taxon>
        <taxon>Fungi</taxon>
        <taxon>Dikarya</taxon>
        <taxon>Basidiomycota</taxon>
        <taxon>Agaricomycotina</taxon>
        <taxon>Agaricomycetes</taxon>
        <taxon>Gloeophyllales</taxon>
        <taxon>Gloeophyllaceae</taxon>
        <taxon>Neolentinus</taxon>
    </lineage>
</organism>
<dbReference type="Proteomes" id="UP000076761">
    <property type="component" value="Unassembled WGS sequence"/>
</dbReference>
<dbReference type="InParanoid" id="A0A165Q3I6"/>
<dbReference type="Gene3D" id="1.20.1280.50">
    <property type="match status" value="1"/>
</dbReference>
<sequence length="551" mass="62625">MESARGEIEQRRNEGQQKIEQDQRKIEEQHRKIRRIPEETSMLGRQLNGSTLITSLPQDILEAIFAVYSHIDHDSILEGSFGQRWDVYEWLQLITQVCQRWHNVALRTHALWANIILNDRSHVQDMLLRSGDAPLTVVAMESEQFDNLELCLPHLHRVRELGLHSVTKTKLDTFVRQHNLEPLHLQSLTVTCEPEYNFRAGTLELVFEPSQLRSLEISGFVLDFNRIPFLPRLEHLSYSLEENLLSEVFPLLCRTPALKTLNLEDFDVGSKSTVHLMPQADHPRIPLPKLRHMNIVSVVEHCVELLRHLDLTPLTSLHLTLRSCISDRIESTRNAAALKEILSFVDKAIPCNALSSVKFRSLPHMIFEAWKSGSGSGTVGSAWTAPDVRLGINDTSFEDAFEEFVTMVGGSLSLTNVKTISTFSDIPFRHWHSLFGYMHHVTALEVTEVKDGINLPNALTVHSGHPESSNYQRGGQHGEDMLFPSLRTLWIRRYLDHQDLGAYTCSLAAALESRRLGNKKFQQVVLHAPVSVHSDVSARLEEAVEELTLVQ</sequence>
<reference evidence="2 3" key="1">
    <citation type="journal article" date="2016" name="Mol. Biol. Evol.">
        <title>Comparative Genomics of Early-Diverging Mushroom-Forming Fungi Provides Insights into the Origins of Lignocellulose Decay Capabilities.</title>
        <authorList>
            <person name="Nagy L.G."/>
            <person name="Riley R."/>
            <person name="Tritt A."/>
            <person name="Adam C."/>
            <person name="Daum C."/>
            <person name="Floudas D."/>
            <person name="Sun H."/>
            <person name="Yadav J.S."/>
            <person name="Pangilinan J."/>
            <person name="Larsson K.H."/>
            <person name="Matsuura K."/>
            <person name="Barry K."/>
            <person name="Labutti K."/>
            <person name="Kuo R."/>
            <person name="Ohm R.A."/>
            <person name="Bhattacharya S.S."/>
            <person name="Shirouzu T."/>
            <person name="Yoshinaga Y."/>
            <person name="Martin F.M."/>
            <person name="Grigoriev I.V."/>
            <person name="Hibbett D.S."/>
        </authorList>
    </citation>
    <scope>NUCLEOTIDE SEQUENCE [LARGE SCALE GENOMIC DNA]</scope>
    <source>
        <strain evidence="2 3">HHB14362 ss-1</strain>
    </source>
</reference>
<gene>
    <name evidence="2" type="ORF">NEOLEDRAFT_1244322</name>
</gene>
<dbReference type="AlphaFoldDB" id="A0A165Q3I6"/>
<dbReference type="Gene3D" id="3.80.10.10">
    <property type="entry name" value="Ribonuclease Inhibitor"/>
    <property type="match status" value="1"/>
</dbReference>
<evidence type="ECO:0000256" key="1">
    <source>
        <dbReference type="SAM" id="MobiDB-lite"/>
    </source>
</evidence>
<dbReference type="OrthoDB" id="3139566at2759"/>